<gene>
    <name evidence="4" type="ORF">FC96_GL001339</name>
</gene>
<dbReference type="SUPFAM" id="SSF47413">
    <property type="entry name" value="lambda repressor-like DNA-binding domains"/>
    <property type="match status" value="2"/>
</dbReference>
<dbReference type="Pfam" id="PF13560">
    <property type="entry name" value="HTH_31"/>
    <property type="match status" value="1"/>
</dbReference>
<dbReference type="STRING" id="1302272.FC96_GL001339"/>
<dbReference type="EMBL" id="AZCX01000002">
    <property type="protein sequence ID" value="KRK49015.1"/>
    <property type="molecule type" value="Genomic_DNA"/>
</dbReference>
<evidence type="ECO:0000256" key="2">
    <source>
        <dbReference type="SAM" id="MobiDB-lite"/>
    </source>
</evidence>
<dbReference type="Gene3D" id="1.10.260.40">
    <property type="entry name" value="lambda repressor-like DNA-binding domains"/>
    <property type="match status" value="2"/>
</dbReference>
<evidence type="ECO:0000259" key="3">
    <source>
        <dbReference type="PROSITE" id="PS50943"/>
    </source>
</evidence>
<name>A0A0R1I157_9LACO</name>
<reference evidence="4 5" key="1">
    <citation type="journal article" date="2015" name="Genome Announc.">
        <title>Expanding the biotechnology potential of lactobacilli through comparative genomics of 213 strains and associated genera.</title>
        <authorList>
            <person name="Sun Z."/>
            <person name="Harris H.M."/>
            <person name="McCann A."/>
            <person name="Guo C."/>
            <person name="Argimon S."/>
            <person name="Zhang W."/>
            <person name="Yang X."/>
            <person name="Jeffery I.B."/>
            <person name="Cooney J.C."/>
            <person name="Kagawa T.F."/>
            <person name="Liu W."/>
            <person name="Song Y."/>
            <person name="Salvetti E."/>
            <person name="Wrobel A."/>
            <person name="Rasinkangas P."/>
            <person name="Parkhill J."/>
            <person name="Rea M.C."/>
            <person name="O'Sullivan O."/>
            <person name="Ritari J."/>
            <person name="Douillard F.P."/>
            <person name="Paul Ross R."/>
            <person name="Yang R."/>
            <person name="Briner A.E."/>
            <person name="Felis G.E."/>
            <person name="de Vos W.M."/>
            <person name="Barrangou R."/>
            <person name="Klaenhammer T.R."/>
            <person name="Caufield P.W."/>
            <person name="Cui Y."/>
            <person name="Zhang H."/>
            <person name="O'Toole P.W."/>
        </authorList>
    </citation>
    <scope>NUCLEOTIDE SEQUENCE [LARGE SCALE GENOMIC DNA]</scope>
    <source>
        <strain evidence="4 5">JCM 15530</strain>
    </source>
</reference>
<comment type="caution">
    <text evidence="4">The sequence shown here is derived from an EMBL/GenBank/DDBJ whole genome shotgun (WGS) entry which is preliminary data.</text>
</comment>
<evidence type="ECO:0000313" key="5">
    <source>
        <dbReference type="Proteomes" id="UP000050911"/>
    </source>
</evidence>
<evidence type="ECO:0000256" key="1">
    <source>
        <dbReference type="ARBA" id="ARBA00023125"/>
    </source>
</evidence>
<evidence type="ECO:0000313" key="4">
    <source>
        <dbReference type="EMBL" id="KRK49015.1"/>
    </source>
</evidence>
<dbReference type="RefSeq" id="WP_082593267.1">
    <property type="nucleotide sequence ID" value="NZ_AZCX01000002.1"/>
</dbReference>
<feature type="domain" description="HTH cro/C1-type" evidence="3">
    <location>
        <begin position="79"/>
        <end position="138"/>
    </location>
</feature>
<dbReference type="SMART" id="SM00530">
    <property type="entry name" value="HTH_XRE"/>
    <property type="match status" value="2"/>
</dbReference>
<keyword evidence="1" id="KW-0238">DNA-binding</keyword>
<dbReference type="PATRIC" id="fig|1302272.5.peg.1347"/>
<sequence>MIIINLQLRTLRRKRGQTIKQVSDALGGTVSADLLSKYERGEREAGYQVLISLADYYRVSVDEILGHDPKPANTLGQKIRELRLAQNLSMEEFIERIDGKPGKGRSGTVNNWEKGKNRPNKMRLKRIAQIAGVEPDEFLKGGDSSQ</sequence>
<dbReference type="PANTHER" id="PTHR46558">
    <property type="entry name" value="TRACRIPTIONAL REGULATORY PROTEIN-RELATED-RELATED"/>
    <property type="match status" value="1"/>
</dbReference>
<organism evidence="4 5">
    <name type="scientific">Secundilactobacillus kimchicus JCM 15530</name>
    <dbReference type="NCBI Taxonomy" id="1302272"/>
    <lineage>
        <taxon>Bacteria</taxon>
        <taxon>Bacillati</taxon>
        <taxon>Bacillota</taxon>
        <taxon>Bacilli</taxon>
        <taxon>Lactobacillales</taxon>
        <taxon>Lactobacillaceae</taxon>
        <taxon>Secundilactobacillus</taxon>
    </lineage>
</organism>
<proteinExistence type="predicted"/>
<dbReference type="Proteomes" id="UP000050911">
    <property type="component" value="Unassembled WGS sequence"/>
</dbReference>
<dbReference type="InterPro" id="IPR010982">
    <property type="entry name" value="Lambda_DNA-bd_dom_sf"/>
</dbReference>
<protein>
    <recommendedName>
        <fullName evidence="3">HTH cro/C1-type domain-containing protein</fullName>
    </recommendedName>
</protein>
<dbReference type="PANTHER" id="PTHR46558:SF11">
    <property type="entry name" value="HTH-TYPE TRANSCRIPTIONAL REGULATOR XRE"/>
    <property type="match status" value="1"/>
</dbReference>
<dbReference type="GO" id="GO:0003677">
    <property type="term" value="F:DNA binding"/>
    <property type="evidence" value="ECO:0007669"/>
    <property type="project" value="UniProtKB-KW"/>
</dbReference>
<feature type="region of interest" description="Disordered" evidence="2">
    <location>
        <begin position="99"/>
        <end position="120"/>
    </location>
</feature>
<dbReference type="AlphaFoldDB" id="A0A0R1I157"/>
<dbReference type="CDD" id="cd00093">
    <property type="entry name" value="HTH_XRE"/>
    <property type="match status" value="2"/>
</dbReference>
<accession>A0A0R1I157</accession>
<dbReference type="Pfam" id="PF01381">
    <property type="entry name" value="HTH_3"/>
    <property type="match status" value="1"/>
</dbReference>
<keyword evidence="5" id="KW-1185">Reference proteome</keyword>
<dbReference type="OrthoDB" id="2055733at2"/>
<dbReference type="InterPro" id="IPR001387">
    <property type="entry name" value="Cro/C1-type_HTH"/>
</dbReference>
<dbReference type="PROSITE" id="PS50943">
    <property type="entry name" value="HTH_CROC1"/>
    <property type="match status" value="2"/>
</dbReference>
<feature type="domain" description="HTH cro/C1-type" evidence="3">
    <location>
        <begin position="8"/>
        <end position="64"/>
    </location>
</feature>